<sequence>MDRLFYVDWQTSITPMSPAQAKDVFARLIWQDSQGRHDCREKAGNANADSRVHARVNRRAGR</sequence>
<dbReference type="EMBL" id="BSRA01000005">
    <property type="protein sequence ID" value="GLV13513.1"/>
    <property type="molecule type" value="Genomic_DNA"/>
</dbReference>
<dbReference type="AlphaFoldDB" id="A0A1H2RQY5"/>
<reference evidence="2" key="3">
    <citation type="submission" date="2023-02" db="EMBL/GenBank/DDBJ databases">
        <title>Proposal of a novel subspecies: Alicyclobacillus hesperidum subspecies aegle.</title>
        <authorList>
            <person name="Goto K."/>
            <person name="Fujii T."/>
            <person name="Yasui K."/>
            <person name="Mochida K."/>
            <person name="Kato-Tanaka Y."/>
            <person name="Morohoshi S."/>
            <person name="An S.Y."/>
            <person name="Kasai H."/>
            <person name="Yokota A."/>
        </authorList>
    </citation>
    <scope>NUCLEOTIDE SEQUENCE</scope>
    <source>
        <strain evidence="2">DSM 12766</strain>
    </source>
</reference>
<evidence type="ECO:0000313" key="5">
    <source>
        <dbReference type="Proteomes" id="UP000182589"/>
    </source>
</evidence>
<dbReference type="Proteomes" id="UP001157137">
    <property type="component" value="Unassembled WGS sequence"/>
</dbReference>
<evidence type="ECO:0000313" key="3">
    <source>
        <dbReference type="EMBL" id="GLV13513.1"/>
    </source>
</evidence>
<proteinExistence type="predicted"/>
<name>A0A1H2RQY5_9BACL</name>
<reference evidence="5" key="1">
    <citation type="submission" date="2016-10" db="EMBL/GenBank/DDBJ databases">
        <authorList>
            <person name="Varghese N."/>
        </authorList>
    </citation>
    <scope>NUCLEOTIDE SEQUENCE [LARGE SCALE GENOMIC DNA]</scope>
    <source>
        <strain evidence="5">DSM 12489</strain>
    </source>
</reference>
<organism evidence="4 5">
    <name type="scientific">Alicyclobacillus hesperidum</name>
    <dbReference type="NCBI Taxonomy" id="89784"/>
    <lineage>
        <taxon>Bacteria</taxon>
        <taxon>Bacillati</taxon>
        <taxon>Bacillota</taxon>
        <taxon>Bacilli</taxon>
        <taxon>Bacillales</taxon>
        <taxon>Alicyclobacillaceae</taxon>
        <taxon>Alicyclobacillus</taxon>
    </lineage>
</organism>
<protein>
    <submittedName>
        <fullName evidence="4">Uncharacterized protein</fullName>
    </submittedName>
</protein>
<evidence type="ECO:0000256" key="1">
    <source>
        <dbReference type="SAM" id="MobiDB-lite"/>
    </source>
</evidence>
<gene>
    <name evidence="2" type="ORF">Heshes_11940</name>
    <name evidence="3" type="ORF">Heshes_11970</name>
    <name evidence="4" type="ORF">SAMN04489725_10397</name>
</gene>
<dbReference type="STRING" id="89784.SAMN04489725_10397"/>
<evidence type="ECO:0000313" key="4">
    <source>
        <dbReference type="EMBL" id="SDW21560.1"/>
    </source>
</evidence>
<feature type="compositionally biased region" description="Basic residues" evidence="1">
    <location>
        <begin position="53"/>
        <end position="62"/>
    </location>
</feature>
<keyword evidence="5" id="KW-1185">Reference proteome</keyword>
<dbReference type="Proteomes" id="UP000182589">
    <property type="component" value="Unassembled WGS sequence"/>
</dbReference>
<reference evidence="4" key="2">
    <citation type="submission" date="2016-10" db="EMBL/GenBank/DDBJ databases">
        <authorList>
            <person name="de Groot N.N."/>
        </authorList>
    </citation>
    <scope>NUCLEOTIDE SEQUENCE [LARGE SCALE GENOMIC DNA]</scope>
    <source>
        <strain evidence="4">DSM 12489</strain>
    </source>
</reference>
<feature type="region of interest" description="Disordered" evidence="1">
    <location>
        <begin position="39"/>
        <end position="62"/>
    </location>
</feature>
<dbReference type="EMBL" id="BSRA01000005">
    <property type="protein sequence ID" value="GLV13510.1"/>
    <property type="molecule type" value="Genomic_DNA"/>
</dbReference>
<evidence type="ECO:0000313" key="2">
    <source>
        <dbReference type="EMBL" id="GLV13510.1"/>
    </source>
</evidence>
<accession>A0A1H2RQY5</accession>
<dbReference type="EMBL" id="FNOJ01000003">
    <property type="protein sequence ID" value="SDW21560.1"/>
    <property type="molecule type" value="Genomic_DNA"/>
</dbReference>
<dbReference type="RefSeq" id="WP_176780825.1">
    <property type="nucleotide sequence ID" value="NZ_BSRA01000005.1"/>
</dbReference>